<dbReference type="EMBL" id="CP044620">
    <property type="protein sequence ID" value="QRD86442.1"/>
    <property type="molecule type" value="Genomic_DNA"/>
</dbReference>
<name>A0A7U2QW27_ASPFN</name>
<keyword evidence="2" id="KW-1185">Reference proteome</keyword>
<dbReference type="AlphaFoldDB" id="A0A7U2QW27"/>
<evidence type="ECO:0000313" key="2">
    <source>
        <dbReference type="Proteomes" id="UP000596276"/>
    </source>
</evidence>
<dbReference type="Proteomes" id="UP000596276">
    <property type="component" value="Chromosome 3"/>
</dbReference>
<dbReference type="PROSITE" id="PS51257">
    <property type="entry name" value="PROKAR_LIPOPROTEIN"/>
    <property type="match status" value="1"/>
</dbReference>
<reference evidence="2" key="1">
    <citation type="journal article" date="2021" name="G3 (Bethesda)">
        <title>Chromosome assembled and annotated genome sequence of Aspergillus flavus NRRL 3357.</title>
        <authorList>
            <person name="Skerker J.M."/>
            <person name="Pianalto K.M."/>
            <person name="Mondo S.J."/>
            <person name="Yang K."/>
            <person name="Arkin A.P."/>
            <person name="Keller N.P."/>
            <person name="Grigoriev I.V."/>
            <person name="Louise Glass N.L."/>
        </authorList>
    </citation>
    <scope>NUCLEOTIDE SEQUENCE [LARGE SCALE GENOMIC DNA]</scope>
    <source>
        <strain evidence="2">ATCC 200026 / FGSC A1120 / IAM 13836 / NRRL 3357 / JCM 12722 / SRRC 167</strain>
    </source>
</reference>
<protein>
    <submittedName>
        <fullName evidence="1">Uncharacterized protein</fullName>
    </submittedName>
</protein>
<dbReference type="VEuPathDB" id="FungiDB:F9C07_1450352"/>
<organism evidence="1 2">
    <name type="scientific">Aspergillus flavus (strain ATCC 200026 / FGSC A1120 / IAM 13836 / NRRL 3357 / JCM 12722 / SRRC 167)</name>
    <dbReference type="NCBI Taxonomy" id="332952"/>
    <lineage>
        <taxon>Eukaryota</taxon>
        <taxon>Fungi</taxon>
        <taxon>Dikarya</taxon>
        <taxon>Ascomycota</taxon>
        <taxon>Pezizomycotina</taxon>
        <taxon>Eurotiomycetes</taxon>
        <taxon>Eurotiomycetidae</taxon>
        <taxon>Eurotiales</taxon>
        <taxon>Aspergillaceae</taxon>
        <taxon>Aspergillus</taxon>
        <taxon>Aspergillus subgen. Circumdati</taxon>
    </lineage>
</organism>
<gene>
    <name evidence="1" type="ORF">F9C07_1450352</name>
</gene>
<sequence>MMRLFIELCSVALYIHDAVVGLSVLCSCCLDIFMSFSDQPLISTACLLVEYVRWIVNHNSGQGTADALIK</sequence>
<evidence type="ECO:0000313" key="1">
    <source>
        <dbReference type="EMBL" id="QRD86442.1"/>
    </source>
</evidence>
<accession>A0A7U2QW27</accession>
<proteinExistence type="predicted"/>